<dbReference type="Proteomes" id="UP001566331">
    <property type="component" value="Unassembled WGS sequence"/>
</dbReference>
<proteinExistence type="predicted"/>
<reference evidence="2 3" key="1">
    <citation type="submission" date="2024-07" db="EMBL/GenBank/DDBJ databases">
        <title>Luteimonas salilacus sp. nov., isolated from the shore soil of Salt Lake in Tibet of China.</title>
        <authorList>
            <person name="Zhang X."/>
            <person name="Li A."/>
        </authorList>
    </citation>
    <scope>NUCLEOTIDE SEQUENCE [LARGE SCALE GENOMIC DNA]</scope>
    <source>
        <strain evidence="2 3">B3-2-R+30</strain>
    </source>
</reference>
<evidence type="ECO:0000256" key="1">
    <source>
        <dbReference type="SAM" id="Phobius"/>
    </source>
</evidence>
<feature type="transmembrane region" description="Helical" evidence="1">
    <location>
        <begin position="353"/>
        <end position="374"/>
    </location>
</feature>
<comment type="caution">
    <text evidence="2">The sequence shown here is derived from an EMBL/GenBank/DDBJ whole genome shotgun (WGS) entry which is preliminary data.</text>
</comment>
<evidence type="ECO:0000313" key="3">
    <source>
        <dbReference type="Proteomes" id="UP001566331"/>
    </source>
</evidence>
<gene>
    <name evidence="2" type="ORF">AB6713_09050</name>
</gene>
<name>A0ABV4HPU4_9GAMM</name>
<dbReference type="RefSeq" id="WP_370564427.1">
    <property type="nucleotide sequence ID" value="NZ_JBFWIB010000008.1"/>
</dbReference>
<dbReference type="Pfam" id="PF03929">
    <property type="entry name" value="PepSY_TM"/>
    <property type="match status" value="1"/>
</dbReference>
<dbReference type="PANTHER" id="PTHR34219:SF5">
    <property type="entry name" value="BLR4505 PROTEIN"/>
    <property type="match status" value="1"/>
</dbReference>
<accession>A0ABV4HPU4</accession>
<keyword evidence="1" id="KW-0812">Transmembrane</keyword>
<dbReference type="PANTHER" id="PTHR34219">
    <property type="entry name" value="IRON-REGULATED INNER MEMBRANE PROTEIN-RELATED"/>
    <property type="match status" value="1"/>
</dbReference>
<organism evidence="2 3">
    <name type="scientific">Luteimonas salinilitoris</name>
    <dbReference type="NCBI Taxonomy" id="3237697"/>
    <lineage>
        <taxon>Bacteria</taxon>
        <taxon>Pseudomonadati</taxon>
        <taxon>Pseudomonadota</taxon>
        <taxon>Gammaproteobacteria</taxon>
        <taxon>Lysobacterales</taxon>
        <taxon>Lysobacteraceae</taxon>
        <taxon>Luteimonas</taxon>
    </lineage>
</organism>
<dbReference type="InterPro" id="IPR005625">
    <property type="entry name" value="PepSY-ass_TM"/>
</dbReference>
<keyword evidence="3" id="KW-1185">Reference proteome</keyword>
<keyword evidence="1" id="KW-0472">Membrane</keyword>
<feature type="transmembrane region" description="Helical" evidence="1">
    <location>
        <begin position="211"/>
        <end position="230"/>
    </location>
</feature>
<evidence type="ECO:0000313" key="2">
    <source>
        <dbReference type="EMBL" id="MEZ0474765.1"/>
    </source>
</evidence>
<keyword evidence="1" id="KW-1133">Transmembrane helix</keyword>
<sequence>MHAPPQRRRRTRWRQALLAWHRWFGLGASLWLLLLALTGSAITFYDELDTWLNPDLRTTGEAVPGGAQPIPVERAIEQAQRALPGFRPWMIDLPNTPGRTLWMLGRQDPDGHGVQLFAHPADGRVLGWREQGRLALDRRHLMDVVYGLHVDLMLGPVATWLFGLVSLLWLLDHVAAALLSVPRMAAWRDAFRLSGRPGSGRRRLDRHRAPGMWLLVPTFVLSLTGVTLAWPEASRDAVRLVSPVSERLDFSLPEVADATRTIDADRAIALVRERMPAARVDSLRILPRAGAYAVRTFDPRDVDDQGRLWTYVAMDDGRPLGQRHDRGTSAGDLFFVWQYALHSGKAFGLAGRITVFVAGLATALLCITGVWLWWRRRRSVGVGRENGVR</sequence>
<dbReference type="EMBL" id="JBFWIC010000010">
    <property type="protein sequence ID" value="MEZ0474765.1"/>
    <property type="molecule type" value="Genomic_DNA"/>
</dbReference>
<protein>
    <submittedName>
        <fullName evidence="2">PepSY-associated TM helix domain-containing protein</fullName>
    </submittedName>
</protein>
<feature type="transmembrane region" description="Helical" evidence="1">
    <location>
        <begin position="157"/>
        <end position="179"/>
    </location>
</feature>